<sequence length="432" mass="49264">MVPSNDKKILPTPKKQNNSVTSTKAAKASSSTTQAKQLTCNDSKLDTTSLDSRQNNSAKTSAENDIRNKTISLLKEVDLSAFREILQKNSNSLEQTYDVCIKLEEQMKQALVEKPSKEIEDFLMRLQRWKAQKEERDLLANEIAKAKARLAEVTREVDVAKSEYQESVNRVSELDENIASNKRLLKNLRIEKQKVKDEINNLNEAAVRDSSELETQTMTEKNQTLEVLKQENVQMKKSKNDLQAEIVEAAAELKAVCVELDQLSKTDKKALKRLTKKQSVKKELEDENSKLTARVAQMRNDLKAQQKELVEIKSTSKKKNLQYKLVMRVKAKIMEMKQDLDEARTMYSALNAEIWEQEEVLLVTSDEHVGDNDAGSSNDPDTNDEVGYKRIRTFPDGRKLCENRSINMHLVIINGVSFVKLEDDVFVLLTRI</sequence>
<feature type="region of interest" description="Disordered" evidence="2">
    <location>
        <begin position="368"/>
        <end position="387"/>
    </location>
</feature>
<comment type="caution">
    <text evidence="3">The sequence shown here is derived from an EMBL/GenBank/DDBJ whole genome shotgun (WGS) entry which is preliminary data.</text>
</comment>
<dbReference type="EMBL" id="WJQU01002129">
    <property type="protein sequence ID" value="KAJ6633262.1"/>
    <property type="molecule type" value="Genomic_DNA"/>
</dbReference>
<evidence type="ECO:0000256" key="2">
    <source>
        <dbReference type="SAM" id="MobiDB-lite"/>
    </source>
</evidence>
<evidence type="ECO:0000313" key="4">
    <source>
        <dbReference type="Proteomes" id="UP001151699"/>
    </source>
</evidence>
<reference evidence="3" key="1">
    <citation type="submission" date="2022-07" db="EMBL/GenBank/DDBJ databases">
        <authorList>
            <person name="Trinca V."/>
            <person name="Uliana J.V.C."/>
            <person name="Torres T.T."/>
            <person name="Ward R.J."/>
            <person name="Monesi N."/>
        </authorList>
    </citation>
    <scope>NUCLEOTIDE SEQUENCE</scope>
    <source>
        <strain evidence="3">HSMRA1968</strain>
        <tissue evidence="3">Whole embryos</tissue>
    </source>
</reference>
<keyword evidence="1" id="KW-0175">Coiled coil</keyword>
<feature type="compositionally biased region" description="Low complexity" evidence="2">
    <location>
        <begin position="21"/>
        <end position="37"/>
    </location>
</feature>
<name>A0A9Q0RVB0_9DIPT</name>
<evidence type="ECO:0000256" key="1">
    <source>
        <dbReference type="SAM" id="Coils"/>
    </source>
</evidence>
<dbReference type="AlphaFoldDB" id="A0A9Q0RVB0"/>
<feature type="coiled-coil region" evidence="1">
    <location>
        <begin position="136"/>
        <end position="353"/>
    </location>
</feature>
<evidence type="ECO:0000313" key="3">
    <source>
        <dbReference type="EMBL" id="KAJ6633262.1"/>
    </source>
</evidence>
<dbReference type="Proteomes" id="UP001151699">
    <property type="component" value="Unassembled WGS sequence"/>
</dbReference>
<feature type="region of interest" description="Disordered" evidence="2">
    <location>
        <begin position="1"/>
        <end position="39"/>
    </location>
</feature>
<proteinExistence type="predicted"/>
<keyword evidence="4" id="KW-1185">Reference proteome</keyword>
<accession>A0A9Q0RVB0</accession>
<protein>
    <submittedName>
        <fullName evidence="3">Uncharacterized protein</fullName>
    </submittedName>
</protein>
<gene>
    <name evidence="3" type="ORF">Bhyg_15596</name>
</gene>
<organism evidence="3 4">
    <name type="scientific">Pseudolycoriella hygida</name>
    <dbReference type="NCBI Taxonomy" id="35572"/>
    <lineage>
        <taxon>Eukaryota</taxon>
        <taxon>Metazoa</taxon>
        <taxon>Ecdysozoa</taxon>
        <taxon>Arthropoda</taxon>
        <taxon>Hexapoda</taxon>
        <taxon>Insecta</taxon>
        <taxon>Pterygota</taxon>
        <taxon>Neoptera</taxon>
        <taxon>Endopterygota</taxon>
        <taxon>Diptera</taxon>
        <taxon>Nematocera</taxon>
        <taxon>Sciaroidea</taxon>
        <taxon>Sciaridae</taxon>
        <taxon>Pseudolycoriella</taxon>
    </lineage>
</organism>